<keyword evidence="4 5" id="KW-0472">Membrane</keyword>
<sequence length="98" mass="10223">MTITAPAGPAQADPPTTTESGILRRAACELGLTGLLLFFVVTGVRWLIAPDSPFSVHDIHYALAILGVTIGVLLMVFMMSPPGRRSGGHLSPAVTIAL</sequence>
<evidence type="ECO:0008006" key="8">
    <source>
        <dbReference type="Google" id="ProtNLM"/>
    </source>
</evidence>
<comment type="subcellular location">
    <subcellularLocation>
        <location evidence="1">Membrane</location>
        <topology evidence="1">Multi-pass membrane protein</topology>
    </subcellularLocation>
</comment>
<gene>
    <name evidence="6" type="ORF">ACFQ2K_09790</name>
</gene>
<protein>
    <recommendedName>
        <fullName evidence="8">Integral membrane protein</fullName>
    </recommendedName>
</protein>
<evidence type="ECO:0000313" key="6">
    <source>
        <dbReference type="EMBL" id="MFD0623054.1"/>
    </source>
</evidence>
<reference evidence="7" key="1">
    <citation type="journal article" date="2019" name="Int. J. Syst. Evol. Microbiol.">
        <title>The Global Catalogue of Microorganisms (GCM) 10K type strain sequencing project: providing services to taxonomists for standard genome sequencing and annotation.</title>
        <authorList>
            <consortium name="The Broad Institute Genomics Platform"/>
            <consortium name="The Broad Institute Genome Sequencing Center for Infectious Disease"/>
            <person name="Wu L."/>
            <person name="Ma J."/>
        </authorList>
    </citation>
    <scope>NUCLEOTIDE SEQUENCE [LARGE SCALE GENOMIC DNA]</scope>
    <source>
        <strain evidence="7">JCM 12607</strain>
    </source>
</reference>
<evidence type="ECO:0000256" key="2">
    <source>
        <dbReference type="ARBA" id="ARBA00022692"/>
    </source>
</evidence>
<dbReference type="EMBL" id="JBHTGL010000008">
    <property type="protein sequence ID" value="MFD0623054.1"/>
    <property type="molecule type" value="Genomic_DNA"/>
</dbReference>
<feature type="transmembrane region" description="Helical" evidence="5">
    <location>
        <begin position="60"/>
        <end position="79"/>
    </location>
</feature>
<proteinExistence type="predicted"/>
<accession>A0ABW2WND5</accession>
<feature type="transmembrane region" description="Helical" evidence="5">
    <location>
        <begin position="30"/>
        <end position="48"/>
    </location>
</feature>
<dbReference type="SUPFAM" id="SSF81338">
    <property type="entry name" value="Aquaporin-like"/>
    <property type="match status" value="1"/>
</dbReference>
<comment type="caution">
    <text evidence="6">The sequence shown here is derived from an EMBL/GenBank/DDBJ whole genome shotgun (WGS) entry which is preliminary data.</text>
</comment>
<dbReference type="Proteomes" id="UP001596915">
    <property type="component" value="Unassembled WGS sequence"/>
</dbReference>
<name>A0ABW2WND5_9ACTN</name>
<evidence type="ECO:0000256" key="5">
    <source>
        <dbReference type="SAM" id="Phobius"/>
    </source>
</evidence>
<organism evidence="6 7">
    <name type="scientific">Streptomyces sanglieri</name>
    <dbReference type="NCBI Taxonomy" id="193460"/>
    <lineage>
        <taxon>Bacteria</taxon>
        <taxon>Bacillati</taxon>
        <taxon>Actinomycetota</taxon>
        <taxon>Actinomycetes</taxon>
        <taxon>Kitasatosporales</taxon>
        <taxon>Streptomycetaceae</taxon>
        <taxon>Streptomyces</taxon>
    </lineage>
</organism>
<dbReference type="InterPro" id="IPR023271">
    <property type="entry name" value="Aquaporin-like"/>
</dbReference>
<keyword evidence="2 5" id="KW-0812">Transmembrane</keyword>
<keyword evidence="3 5" id="KW-1133">Transmembrane helix</keyword>
<evidence type="ECO:0000256" key="3">
    <source>
        <dbReference type="ARBA" id="ARBA00022989"/>
    </source>
</evidence>
<keyword evidence="7" id="KW-1185">Reference proteome</keyword>
<evidence type="ECO:0000313" key="7">
    <source>
        <dbReference type="Proteomes" id="UP001596915"/>
    </source>
</evidence>
<dbReference type="Gene3D" id="1.20.1080.10">
    <property type="entry name" value="Glycerol uptake facilitator protein"/>
    <property type="match status" value="1"/>
</dbReference>
<evidence type="ECO:0000256" key="4">
    <source>
        <dbReference type="ARBA" id="ARBA00023136"/>
    </source>
</evidence>
<evidence type="ECO:0000256" key="1">
    <source>
        <dbReference type="ARBA" id="ARBA00004141"/>
    </source>
</evidence>